<evidence type="ECO:0000256" key="4">
    <source>
        <dbReference type="ARBA" id="ARBA00022737"/>
    </source>
</evidence>
<evidence type="ECO:0000259" key="11">
    <source>
        <dbReference type="PROSITE" id="PS51017"/>
    </source>
</evidence>
<sequence>MTSKDSGRNNEVKLENIKTHEEKKRLCDFCGESKALLYCKADSAKLCFQCDGEVHSTNPLFTKHIRFQLCDICDSNPASIHCSTENHVLCQNCDWETHNHNHSHDKNLIHDRRPLEGFTGCPSATELSSILGFEDLRDKSFFDGGGGGGGSFNNLGSGFDDLFVWDTPNIISLDDLIVSSDSSQSFPAMGIPPLPKNRNTACGKYKEDIIHQLQNMLNLDINWKNECVEVESLLGLKPLLPEQPGNLCSSFKHDAEPKGYEAHAIHWQDDGGEAGNQNLMPSTFSGSYYEDSFLALDNPDDVGGFGIDVTGGNEKQSQHQVVEDTVHVVPKYAPPQLTGQDRDLMISRYKEKRKTRRYDKHIRYESRKARAEGRTRIKGRFAKIA</sequence>
<proteinExistence type="inferred from homology"/>
<evidence type="ECO:0000256" key="5">
    <source>
        <dbReference type="ARBA" id="ARBA00022771"/>
    </source>
</evidence>
<dbReference type="Proteomes" id="UP000316621">
    <property type="component" value="Chromosome 3"/>
</dbReference>
<evidence type="ECO:0000256" key="2">
    <source>
        <dbReference type="ARBA" id="ARBA00010024"/>
    </source>
</evidence>
<gene>
    <name evidence="12" type="ORF">C5167_014353</name>
</gene>
<dbReference type="PANTHER" id="PTHR31717">
    <property type="entry name" value="ZINC FINGER PROTEIN CONSTANS-LIKE 10"/>
    <property type="match status" value="1"/>
</dbReference>
<evidence type="ECO:0000256" key="3">
    <source>
        <dbReference type="ARBA" id="ARBA00022723"/>
    </source>
</evidence>
<dbReference type="Pfam" id="PF00643">
    <property type="entry name" value="zf-B_box"/>
    <property type="match status" value="1"/>
</dbReference>
<dbReference type="InterPro" id="IPR049808">
    <property type="entry name" value="CONSTANS-like_Bbox1"/>
</dbReference>
<dbReference type="SMART" id="SM00336">
    <property type="entry name" value="BBOX"/>
    <property type="match status" value="2"/>
</dbReference>
<keyword evidence="13" id="KW-1185">Reference proteome</keyword>
<feature type="domain" description="CCT" evidence="11">
    <location>
        <begin position="342"/>
        <end position="384"/>
    </location>
</feature>
<name>A0A4Y7J4W5_PAPSO</name>
<dbReference type="PROSITE" id="PS50119">
    <property type="entry name" value="ZF_BBOX"/>
    <property type="match status" value="2"/>
</dbReference>
<keyword evidence="4" id="KW-0677">Repeat</keyword>
<dbReference type="GO" id="GO:0006355">
    <property type="term" value="P:regulation of DNA-templated transcription"/>
    <property type="evidence" value="ECO:0007669"/>
    <property type="project" value="UniProtKB-ARBA"/>
</dbReference>
<evidence type="ECO:0000313" key="12">
    <source>
        <dbReference type="EMBL" id="RZC55496.1"/>
    </source>
</evidence>
<dbReference type="GO" id="GO:0005634">
    <property type="term" value="C:nucleus"/>
    <property type="evidence" value="ECO:0007669"/>
    <property type="project" value="UniProtKB-SubCell"/>
</dbReference>
<evidence type="ECO:0008006" key="14">
    <source>
        <dbReference type="Google" id="ProtNLM"/>
    </source>
</evidence>
<dbReference type="OrthoDB" id="153872at2759"/>
<dbReference type="AlphaFoldDB" id="A0A4Y7J4W5"/>
<dbReference type="OMA" id="YEAGVFC"/>
<dbReference type="CDD" id="cd19821">
    <property type="entry name" value="Bbox1_BBX-like"/>
    <property type="match status" value="2"/>
</dbReference>
<accession>A0A4Y7J4W5</accession>
<evidence type="ECO:0000256" key="6">
    <source>
        <dbReference type="ARBA" id="ARBA00022833"/>
    </source>
</evidence>
<protein>
    <recommendedName>
        <fullName evidence="14">CCT domain-containing protein</fullName>
    </recommendedName>
</protein>
<keyword evidence="6" id="KW-0862">Zinc</keyword>
<evidence type="ECO:0000256" key="8">
    <source>
        <dbReference type="PROSITE-ProRule" id="PRU00024"/>
    </source>
</evidence>
<evidence type="ECO:0000313" key="13">
    <source>
        <dbReference type="Proteomes" id="UP000316621"/>
    </source>
</evidence>
<feature type="domain" description="B box-type" evidence="10">
    <location>
        <begin position="65"/>
        <end position="115"/>
    </location>
</feature>
<keyword evidence="7 9" id="KW-0539">Nucleus</keyword>
<dbReference type="Pfam" id="PF06203">
    <property type="entry name" value="CCT"/>
    <property type="match status" value="1"/>
</dbReference>
<dbReference type="PROSITE" id="PS51017">
    <property type="entry name" value="CCT"/>
    <property type="match status" value="1"/>
</dbReference>
<evidence type="ECO:0000256" key="9">
    <source>
        <dbReference type="PROSITE-ProRule" id="PRU00357"/>
    </source>
</evidence>
<evidence type="ECO:0000259" key="10">
    <source>
        <dbReference type="PROSITE" id="PS50119"/>
    </source>
</evidence>
<keyword evidence="5 8" id="KW-0863">Zinc-finger</keyword>
<dbReference type="GO" id="GO:0008270">
    <property type="term" value="F:zinc ion binding"/>
    <property type="evidence" value="ECO:0007669"/>
    <property type="project" value="UniProtKB-KW"/>
</dbReference>
<dbReference type="PANTHER" id="PTHR31717:SF58">
    <property type="entry name" value="ZINC FINGER PROTEIN CONSTANS-LIKE 13"/>
    <property type="match status" value="1"/>
</dbReference>
<dbReference type="InterPro" id="IPR010402">
    <property type="entry name" value="CCT_domain"/>
</dbReference>
<evidence type="ECO:0000256" key="7">
    <source>
        <dbReference type="ARBA" id="ARBA00023242"/>
    </source>
</evidence>
<keyword evidence="3" id="KW-0479">Metal-binding</keyword>
<organism evidence="12 13">
    <name type="scientific">Papaver somniferum</name>
    <name type="common">Opium poppy</name>
    <dbReference type="NCBI Taxonomy" id="3469"/>
    <lineage>
        <taxon>Eukaryota</taxon>
        <taxon>Viridiplantae</taxon>
        <taxon>Streptophyta</taxon>
        <taxon>Embryophyta</taxon>
        <taxon>Tracheophyta</taxon>
        <taxon>Spermatophyta</taxon>
        <taxon>Magnoliopsida</taxon>
        <taxon>Ranunculales</taxon>
        <taxon>Papaveraceae</taxon>
        <taxon>Papaveroideae</taxon>
        <taxon>Papaver</taxon>
    </lineage>
</organism>
<comment type="subcellular location">
    <subcellularLocation>
        <location evidence="1 9">Nucleus</location>
    </subcellularLocation>
</comment>
<dbReference type="EMBL" id="CM010717">
    <property type="protein sequence ID" value="RZC55496.1"/>
    <property type="molecule type" value="Genomic_DNA"/>
</dbReference>
<evidence type="ECO:0000256" key="1">
    <source>
        <dbReference type="ARBA" id="ARBA00004123"/>
    </source>
</evidence>
<dbReference type="Gramene" id="RZC55496">
    <property type="protein sequence ID" value="RZC55496"/>
    <property type="gene ID" value="C5167_014353"/>
</dbReference>
<comment type="similarity">
    <text evidence="2">Belongs to the CONSTANS family.</text>
</comment>
<reference evidence="12 13" key="1">
    <citation type="journal article" date="2018" name="Science">
        <title>The opium poppy genome and morphinan production.</title>
        <authorList>
            <person name="Guo L."/>
            <person name="Winzer T."/>
            <person name="Yang X."/>
            <person name="Li Y."/>
            <person name="Ning Z."/>
            <person name="He Z."/>
            <person name="Teodor R."/>
            <person name="Lu Y."/>
            <person name="Bowser T.A."/>
            <person name="Graham I.A."/>
            <person name="Ye K."/>
        </authorList>
    </citation>
    <scope>NUCLEOTIDE SEQUENCE [LARGE SCALE GENOMIC DNA]</scope>
    <source>
        <strain evidence="13">cv. HN1</strain>
        <tissue evidence="12">Leaves</tissue>
    </source>
</reference>
<feature type="domain" description="B box-type" evidence="10">
    <location>
        <begin position="22"/>
        <end position="69"/>
    </location>
</feature>
<dbReference type="InterPro" id="IPR000315">
    <property type="entry name" value="Znf_B-box"/>
</dbReference>